<evidence type="ECO:0000256" key="10">
    <source>
        <dbReference type="ARBA" id="ARBA00023136"/>
    </source>
</evidence>
<evidence type="ECO:0000256" key="1">
    <source>
        <dbReference type="ARBA" id="ARBA00004610"/>
    </source>
</evidence>
<dbReference type="GO" id="GO:0005243">
    <property type="term" value="F:gap junction channel activity"/>
    <property type="evidence" value="ECO:0007669"/>
    <property type="project" value="TreeGrafter"/>
</dbReference>
<gene>
    <name evidence="14" type="primary">LOC100905421</name>
    <name evidence="12" type="synonym">inx</name>
</gene>
<sequence>MISLIGTLRGLLKIKPVHIDGVVFRLHHGPTVVLLLAFSALITTKQYFGDPIDCDISGGAPKSLMNLYCWIHATYSVKSLFKDVDGVEIVYPGVGSWKGAPPKQYGQQGDYKFHKYYQWVSLMLFFQAVLFYTPRWIWKAWESRRLENLLAPREPSDTARSIWTGGFNNYMFRYVACEFLCLINVVAQLFVMNRFLDGEFTTFGLDVLRFLDESPELRIDPMVRVFPRVAKCHFQKFGASGNVETHDAVCVLPLNIINEKVYVFLWFWMWMLCTLTIFTMIYRMIQLFTGGAIRARLMKWRFYYVPEVMPAVRDCSAGQSFVLYMLGRNMDTSSFVDVLHELNRLQGKAPGYESVSREEKI</sequence>
<accession>A0AAJ6VWN7</accession>
<dbReference type="Proteomes" id="UP000694867">
    <property type="component" value="Unplaced"/>
</dbReference>
<protein>
    <recommendedName>
        <fullName evidence="12">Innexin</fullName>
    </recommendedName>
</protein>
<dbReference type="GO" id="GO:0005886">
    <property type="term" value="C:plasma membrane"/>
    <property type="evidence" value="ECO:0007669"/>
    <property type="project" value="UniProtKB-SubCell"/>
</dbReference>
<evidence type="ECO:0000256" key="8">
    <source>
        <dbReference type="ARBA" id="ARBA00022989"/>
    </source>
</evidence>
<dbReference type="InterPro" id="IPR000990">
    <property type="entry name" value="Innexin"/>
</dbReference>
<name>A0AAJ6VWN7_9ACAR</name>
<evidence type="ECO:0000256" key="12">
    <source>
        <dbReference type="RuleBase" id="RU010713"/>
    </source>
</evidence>
<feature type="transmembrane region" description="Helical" evidence="12">
    <location>
        <begin position="116"/>
        <end position="138"/>
    </location>
</feature>
<evidence type="ECO:0000256" key="6">
    <source>
        <dbReference type="ARBA" id="ARBA00022868"/>
    </source>
</evidence>
<dbReference type="PROSITE" id="PS51013">
    <property type="entry name" value="PANNEXIN"/>
    <property type="match status" value="1"/>
</dbReference>
<keyword evidence="13" id="KW-1185">Reference proteome</keyword>
<dbReference type="PRINTS" id="PR01262">
    <property type="entry name" value="INNEXIN"/>
</dbReference>
<proteinExistence type="inferred from homology"/>
<keyword evidence="9 12" id="KW-0406">Ion transport</keyword>
<reference evidence="14" key="1">
    <citation type="submission" date="2025-08" db="UniProtKB">
        <authorList>
            <consortium name="RefSeq"/>
        </authorList>
    </citation>
    <scope>IDENTIFICATION</scope>
</reference>
<evidence type="ECO:0000256" key="5">
    <source>
        <dbReference type="ARBA" id="ARBA00022692"/>
    </source>
</evidence>
<evidence type="ECO:0000256" key="2">
    <source>
        <dbReference type="ARBA" id="ARBA00004651"/>
    </source>
</evidence>
<comment type="subcellular location">
    <subcellularLocation>
        <location evidence="1">Cell junction</location>
        <location evidence="1">Gap junction</location>
    </subcellularLocation>
    <subcellularLocation>
        <location evidence="2 12">Cell membrane</location>
        <topology evidence="2 12">Multi-pass membrane protein</topology>
    </subcellularLocation>
</comment>
<feature type="transmembrane region" description="Helical" evidence="12">
    <location>
        <begin position="170"/>
        <end position="191"/>
    </location>
</feature>
<feature type="transmembrane region" description="Helical" evidence="12">
    <location>
        <begin position="21"/>
        <end position="42"/>
    </location>
</feature>
<evidence type="ECO:0000313" key="14">
    <source>
        <dbReference type="RefSeq" id="XP_003740929.1"/>
    </source>
</evidence>
<keyword evidence="6" id="KW-0303">Gap junction</keyword>
<keyword evidence="8 12" id="KW-1133">Transmembrane helix</keyword>
<evidence type="ECO:0000256" key="11">
    <source>
        <dbReference type="ARBA" id="ARBA00023303"/>
    </source>
</evidence>
<organism evidence="13 14">
    <name type="scientific">Galendromus occidentalis</name>
    <name type="common">western predatory mite</name>
    <dbReference type="NCBI Taxonomy" id="34638"/>
    <lineage>
        <taxon>Eukaryota</taxon>
        <taxon>Metazoa</taxon>
        <taxon>Ecdysozoa</taxon>
        <taxon>Arthropoda</taxon>
        <taxon>Chelicerata</taxon>
        <taxon>Arachnida</taxon>
        <taxon>Acari</taxon>
        <taxon>Parasitiformes</taxon>
        <taxon>Mesostigmata</taxon>
        <taxon>Gamasina</taxon>
        <taxon>Phytoseioidea</taxon>
        <taxon>Phytoseiidae</taxon>
        <taxon>Typhlodrominae</taxon>
        <taxon>Galendromus</taxon>
    </lineage>
</organism>
<dbReference type="PANTHER" id="PTHR11893:SF40">
    <property type="entry name" value="INNEXIN SHAKING-B"/>
    <property type="match status" value="1"/>
</dbReference>
<keyword evidence="7" id="KW-0965">Cell junction</keyword>
<evidence type="ECO:0000256" key="3">
    <source>
        <dbReference type="ARBA" id="ARBA00022448"/>
    </source>
</evidence>
<evidence type="ECO:0000256" key="9">
    <source>
        <dbReference type="ARBA" id="ARBA00023065"/>
    </source>
</evidence>
<dbReference type="RefSeq" id="XP_003740929.1">
    <property type="nucleotide sequence ID" value="XM_003740881.2"/>
</dbReference>
<comment type="similarity">
    <text evidence="12">Belongs to the pannexin family.</text>
</comment>
<dbReference type="PANTHER" id="PTHR11893">
    <property type="entry name" value="INNEXIN"/>
    <property type="match status" value="1"/>
</dbReference>
<evidence type="ECO:0000256" key="4">
    <source>
        <dbReference type="ARBA" id="ARBA00022475"/>
    </source>
</evidence>
<keyword evidence="4" id="KW-1003">Cell membrane</keyword>
<dbReference type="GeneID" id="100905421"/>
<keyword evidence="3 12" id="KW-0813">Transport</keyword>
<dbReference type="GO" id="GO:0034220">
    <property type="term" value="P:monoatomic ion transmembrane transport"/>
    <property type="evidence" value="ECO:0007669"/>
    <property type="project" value="UniProtKB-KW"/>
</dbReference>
<evidence type="ECO:0000256" key="7">
    <source>
        <dbReference type="ARBA" id="ARBA00022949"/>
    </source>
</evidence>
<evidence type="ECO:0000313" key="13">
    <source>
        <dbReference type="Proteomes" id="UP000694867"/>
    </source>
</evidence>
<comment type="function">
    <text evidence="12">Structural component of the gap junctions.</text>
</comment>
<dbReference type="KEGG" id="goe:100905421"/>
<dbReference type="AlphaFoldDB" id="A0AAJ6VWN7"/>
<feature type="transmembrane region" description="Helical" evidence="12">
    <location>
        <begin position="261"/>
        <end position="282"/>
    </location>
</feature>
<keyword evidence="10 12" id="KW-0472">Membrane</keyword>
<dbReference type="Pfam" id="PF00876">
    <property type="entry name" value="Innexin"/>
    <property type="match status" value="1"/>
</dbReference>
<keyword evidence="11 12" id="KW-0407">Ion channel</keyword>
<dbReference type="GO" id="GO:0005921">
    <property type="term" value="C:gap junction"/>
    <property type="evidence" value="ECO:0007669"/>
    <property type="project" value="UniProtKB-SubCell"/>
</dbReference>
<keyword evidence="5 12" id="KW-0812">Transmembrane</keyword>